<dbReference type="InterPro" id="IPR011335">
    <property type="entry name" value="Restrct_endonuc-II-like"/>
</dbReference>
<evidence type="ECO:0000313" key="4">
    <source>
        <dbReference type="Proteomes" id="UP000198305"/>
    </source>
</evidence>
<dbReference type="CDD" id="cd20736">
    <property type="entry name" value="PoNe_Nuclease"/>
    <property type="match status" value="1"/>
</dbReference>
<dbReference type="Pfam" id="PF02021">
    <property type="entry name" value="UPF0102"/>
    <property type="match status" value="1"/>
</dbReference>
<evidence type="ECO:0000313" key="3">
    <source>
        <dbReference type="EMBL" id="SNR63727.1"/>
    </source>
</evidence>
<dbReference type="GO" id="GO:0003676">
    <property type="term" value="F:nucleic acid binding"/>
    <property type="evidence" value="ECO:0007669"/>
    <property type="project" value="InterPro"/>
</dbReference>
<dbReference type="RefSeq" id="WP_089374435.1">
    <property type="nucleotide sequence ID" value="NZ_FZOA01000001.1"/>
</dbReference>
<dbReference type="InterPro" id="IPR003509">
    <property type="entry name" value="UPF0102_YraN-like"/>
</dbReference>
<keyword evidence="3" id="KW-0540">Nuclease</keyword>
<comment type="similarity">
    <text evidence="1 2">Belongs to the UPF0102 family.</text>
</comment>
<organism evidence="3 4">
    <name type="scientific">Methylobacillus rhizosphaerae</name>
    <dbReference type="NCBI Taxonomy" id="551994"/>
    <lineage>
        <taxon>Bacteria</taxon>
        <taxon>Pseudomonadati</taxon>
        <taxon>Pseudomonadota</taxon>
        <taxon>Betaproteobacteria</taxon>
        <taxon>Nitrosomonadales</taxon>
        <taxon>Methylophilaceae</taxon>
        <taxon>Methylobacillus</taxon>
    </lineage>
</organism>
<dbReference type="Gene3D" id="3.40.1350.10">
    <property type="match status" value="1"/>
</dbReference>
<protein>
    <recommendedName>
        <fullName evidence="2">UPF0102 protein SAMN05192560_0285</fullName>
    </recommendedName>
</protein>
<keyword evidence="3" id="KW-0378">Hydrolase</keyword>
<dbReference type="Proteomes" id="UP000198305">
    <property type="component" value="Unassembled WGS sequence"/>
</dbReference>
<dbReference type="PANTHER" id="PTHR34039:SF1">
    <property type="entry name" value="UPF0102 PROTEIN YRAN"/>
    <property type="match status" value="1"/>
</dbReference>
<sequence length="113" mass="12921">MKQIGDNAEIIAGRYLESHGLRLINRNYRCRFGEIDLIMQQGDIIVFIEVRMRSHLQFGGAAASITPSKQQKLIRTAEHFLQQHGNTACRFDAILMNKLDTDQIEWITNAFSA</sequence>
<evidence type="ECO:0000256" key="2">
    <source>
        <dbReference type="HAMAP-Rule" id="MF_00048"/>
    </source>
</evidence>
<gene>
    <name evidence="3" type="ORF">SAMN05192560_0285</name>
</gene>
<dbReference type="NCBIfam" id="TIGR00252">
    <property type="entry name" value="YraN family protein"/>
    <property type="match status" value="1"/>
</dbReference>
<proteinExistence type="inferred from homology"/>
<keyword evidence="3" id="KW-0255">Endonuclease</keyword>
<dbReference type="NCBIfam" id="NF009150">
    <property type="entry name" value="PRK12497.1-3"/>
    <property type="match status" value="1"/>
</dbReference>
<reference evidence="4" key="1">
    <citation type="submission" date="2017-06" db="EMBL/GenBank/DDBJ databases">
        <authorList>
            <person name="Varghese N."/>
            <person name="Submissions S."/>
        </authorList>
    </citation>
    <scope>NUCLEOTIDE SEQUENCE [LARGE SCALE GENOMIC DNA]</scope>
    <source>
        <strain evidence="4">Ca-68</strain>
    </source>
</reference>
<dbReference type="SUPFAM" id="SSF52980">
    <property type="entry name" value="Restriction endonuclease-like"/>
    <property type="match status" value="1"/>
</dbReference>
<dbReference type="HAMAP" id="MF_00048">
    <property type="entry name" value="UPF0102"/>
    <property type="match status" value="1"/>
</dbReference>
<dbReference type="EMBL" id="FZOA01000001">
    <property type="protein sequence ID" value="SNR63727.1"/>
    <property type="molecule type" value="Genomic_DNA"/>
</dbReference>
<dbReference type="GO" id="GO:0004519">
    <property type="term" value="F:endonuclease activity"/>
    <property type="evidence" value="ECO:0007669"/>
    <property type="project" value="UniProtKB-KW"/>
</dbReference>
<keyword evidence="4" id="KW-1185">Reference proteome</keyword>
<dbReference type="PANTHER" id="PTHR34039">
    <property type="entry name" value="UPF0102 PROTEIN YRAN"/>
    <property type="match status" value="1"/>
</dbReference>
<dbReference type="InterPro" id="IPR011856">
    <property type="entry name" value="tRNA_endonuc-like_dom_sf"/>
</dbReference>
<evidence type="ECO:0000256" key="1">
    <source>
        <dbReference type="ARBA" id="ARBA00006738"/>
    </source>
</evidence>
<name>A0A238XXT8_9PROT</name>
<accession>A0A238XXT8</accession>
<dbReference type="OrthoDB" id="9794876at2"/>
<dbReference type="AlphaFoldDB" id="A0A238XXT8"/>